<protein>
    <submittedName>
        <fullName evidence="7">Deoxyribodipyrimidine photolyase</fullName>
    </submittedName>
</protein>
<feature type="binding site" evidence="4">
    <location>
        <position position="210"/>
    </location>
    <ligand>
        <name>FAD</name>
        <dbReference type="ChEBI" id="CHEBI:57692"/>
    </ligand>
</feature>
<dbReference type="Pfam" id="PF03441">
    <property type="entry name" value="FAD_binding_7"/>
    <property type="match status" value="1"/>
</dbReference>
<dbReference type="InterPro" id="IPR036134">
    <property type="entry name" value="Crypto/Photolyase_FAD-like_sf"/>
</dbReference>
<dbReference type="eggNOG" id="COG0415">
    <property type="taxonomic scope" value="Bacteria"/>
</dbReference>
<comment type="caution">
    <text evidence="7">The sequence shown here is derived from an EMBL/GenBank/DDBJ whole genome shotgun (WGS) entry which is preliminary data.</text>
</comment>
<dbReference type="GO" id="GO:0003904">
    <property type="term" value="F:deoxyribodipyrimidine photo-lyase activity"/>
    <property type="evidence" value="ECO:0007669"/>
    <property type="project" value="TreeGrafter"/>
</dbReference>
<name>A0A0F4PMZ9_9GAMM</name>
<dbReference type="GO" id="GO:0009416">
    <property type="term" value="P:response to light stimulus"/>
    <property type="evidence" value="ECO:0007669"/>
    <property type="project" value="TreeGrafter"/>
</dbReference>
<dbReference type="GeneID" id="58228335"/>
<evidence type="ECO:0000256" key="1">
    <source>
        <dbReference type="ARBA" id="ARBA00001932"/>
    </source>
</evidence>
<evidence type="ECO:0000256" key="5">
    <source>
        <dbReference type="SAM" id="MobiDB-lite"/>
    </source>
</evidence>
<dbReference type="InterPro" id="IPR006050">
    <property type="entry name" value="DNA_photolyase_N"/>
</dbReference>
<evidence type="ECO:0000259" key="6">
    <source>
        <dbReference type="PROSITE" id="PS51645"/>
    </source>
</evidence>
<dbReference type="OrthoDB" id="9772484at2"/>
<comment type="cofactor">
    <cofactor evidence="1">
        <name>(6R)-5,10-methylene-5,6,7,8-tetrahydrofolate</name>
        <dbReference type="ChEBI" id="CHEBI:15636"/>
    </cofactor>
</comment>
<dbReference type="PANTHER" id="PTHR11455:SF9">
    <property type="entry name" value="CRYPTOCHROME CIRCADIAN CLOCK 5 ISOFORM X1"/>
    <property type="match status" value="1"/>
</dbReference>
<dbReference type="InterPro" id="IPR014729">
    <property type="entry name" value="Rossmann-like_a/b/a_fold"/>
</dbReference>
<dbReference type="Gene3D" id="3.40.50.620">
    <property type="entry name" value="HUPs"/>
    <property type="match status" value="1"/>
</dbReference>
<dbReference type="PROSITE" id="PS51645">
    <property type="entry name" value="PHR_CRY_ALPHA_BETA"/>
    <property type="match status" value="1"/>
</dbReference>
<feature type="compositionally biased region" description="Basic residues" evidence="5">
    <location>
        <begin position="464"/>
        <end position="474"/>
    </location>
</feature>
<evidence type="ECO:0000313" key="8">
    <source>
        <dbReference type="Proteomes" id="UP000033664"/>
    </source>
</evidence>
<evidence type="ECO:0000256" key="2">
    <source>
        <dbReference type="ARBA" id="ARBA00022630"/>
    </source>
</evidence>
<feature type="domain" description="Photolyase/cryptochrome alpha/beta" evidence="6">
    <location>
        <begin position="1"/>
        <end position="131"/>
    </location>
</feature>
<comment type="cofactor">
    <cofactor evidence="4">
        <name>FAD</name>
        <dbReference type="ChEBI" id="CHEBI:57692"/>
    </cofactor>
    <text evidence="4">Binds 1 FAD per subunit.</text>
</comment>
<gene>
    <name evidence="7" type="ORF">TW72_07525</name>
</gene>
<keyword evidence="7" id="KW-0456">Lyase</keyword>
<evidence type="ECO:0000313" key="7">
    <source>
        <dbReference type="EMBL" id="KJZ00521.1"/>
    </source>
</evidence>
<dbReference type="Gene3D" id="1.10.579.10">
    <property type="entry name" value="DNA Cyclobutane Dipyrimidine Photolyase, subunit A, domain 3"/>
    <property type="match status" value="1"/>
</dbReference>
<keyword evidence="8" id="KW-1185">Reference proteome</keyword>
<dbReference type="Proteomes" id="UP000033664">
    <property type="component" value="Unassembled WGS sequence"/>
</dbReference>
<keyword evidence="2 4" id="KW-0285">Flavoprotein</keyword>
<dbReference type="RefSeq" id="WP_045979936.1">
    <property type="nucleotide sequence ID" value="NZ_JXXY01000015.1"/>
</dbReference>
<evidence type="ECO:0000256" key="4">
    <source>
        <dbReference type="PIRSR" id="PIRSR602081-1"/>
    </source>
</evidence>
<accession>A0A0F4PMZ9</accession>
<feature type="region of interest" description="Disordered" evidence="5">
    <location>
        <begin position="457"/>
        <end position="489"/>
    </location>
</feature>
<evidence type="ECO:0000256" key="3">
    <source>
        <dbReference type="ARBA" id="ARBA00022827"/>
    </source>
</evidence>
<dbReference type="PATRIC" id="fig|151081.8.peg.2734"/>
<keyword evidence="3 4" id="KW-0274">FAD</keyword>
<reference evidence="7 8" key="1">
    <citation type="journal article" date="2015" name="BMC Genomics">
        <title>Genome mining reveals unlocked bioactive potential of marine Gram-negative bacteria.</title>
        <authorList>
            <person name="Machado H."/>
            <person name="Sonnenschein E.C."/>
            <person name="Melchiorsen J."/>
            <person name="Gram L."/>
        </authorList>
    </citation>
    <scope>NUCLEOTIDE SEQUENCE [LARGE SCALE GENOMIC DNA]</scope>
    <source>
        <strain evidence="7 8">S3137</strain>
    </source>
</reference>
<dbReference type="AlphaFoldDB" id="A0A0F4PMZ9"/>
<dbReference type="GO" id="GO:0003677">
    <property type="term" value="F:DNA binding"/>
    <property type="evidence" value="ECO:0007669"/>
    <property type="project" value="TreeGrafter"/>
</dbReference>
<feature type="compositionally biased region" description="Polar residues" evidence="5">
    <location>
        <begin position="475"/>
        <end position="489"/>
    </location>
</feature>
<dbReference type="InterPro" id="IPR002081">
    <property type="entry name" value="Cryptochrome/DNA_photolyase_1"/>
</dbReference>
<dbReference type="SUPFAM" id="SSF52425">
    <property type="entry name" value="Cryptochrome/photolyase, N-terminal domain"/>
    <property type="match status" value="1"/>
</dbReference>
<dbReference type="Pfam" id="PF00875">
    <property type="entry name" value="DNA_photolyase"/>
    <property type="match status" value="1"/>
</dbReference>
<sequence length="489" mass="56345">MISLVWLKRDLRINDHAPIHFAAQSMRPVLCLYVIEPEYWCLDDTSERQFRFIAQALRSLATQLERIGGRLLVRRGEVCDILARIHQHAPIHTLYSHQETGNSWTYSRDNQVFSWCRERSIAIATYRQQAVFRGAIERDHWQTKAQHWLKQPQLESPTHLTSLLSHHDGLALLDHYPGNDNLIASGAQHGAHACALATQQSFLATRMHHYRGGISSVLSAPTRCSRLSPYLAYGVISLRESIQSLGAIKGAAGHKRAVLARLHWHSHFVQKLESEPSYCEHAVHRDLIHLRAEQFDEQQFLAWCQGQTGVPFIDACMRFLHHYGWINFRMRAMLIAYASYQLWLDWRQPAAFLAAQFVDYEPGIHYPQVQMQSGCTGINPWRMYNPVTQGQKYDPHGHFIRRWLPELSKVPSAYVHTPWLYNGLSHDTYPHPSVLPDVALRQAKARIADYYQRHVNSRETARVGHQHGSRKRQPKASSKTKSSKQLGLF</sequence>
<dbReference type="InterPro" id="IPR005101">
    <property type="entry name" value="Cryptochr/Photolyase_FAD-bd"/>
</dbReference>
<dbReference type="SUPFAM" id="SSF48173">
    <property type="entry name" value="Cryptochrome/photolyase FAD-binding domain"/>
    <property type="match status" value="1"/>
</dbReference>
<dbReference type="Gene3D" id="1.25.40.80">
    <property type="match status" value="1"/>
</dbReference>
<dbReference type="PANTHER" id="PTHR11455">
    <property type="entry name" value="CRYPTOCHROME"/>
    <property type="match status" value="1"/>
</dbReference>
<organism evidence="7 8">
    <name type="scientific">Pseudoalteromonas ruthenica</name>
    <dbReference type="NCBI Taxonomy" id="151081"/>
    <lineage>
        <taxon>Bacteria</taxon>
        <taxon>Pseudomonadati</taxon>
        <taxon>Pseudomonadota</taxon>
        <taxon>Gammaproteobacteria</taxon>
        <taxon>Alteromonadales</taxon>
        <taxon>Pseudoalteromonadaceae</taxon>
        <taxon>Pseudoalteromonas</taxon>
    </lineage>
</organism>
<dbReference type="InterPro" id="IPR036155">
    <property type="entry name" value="Crypto/Photolyase_N_sf"/>
</dbReference>
<dbReference type="EMBL" id="JXXZ01000006">
    <property type="protein sequence ID" value="KJZ00521.1"/>
    <property type="molecule type" value="Genomic_DNA"/>
</dbReference>
<proteinExistence type="predicted"/>
<dbReference type="GO" id="GO:0071949">
    <property type="term" value="F:FAD binding"/>
    <property type="evidence" value="ECO:0007669"/>
    <property type="project" value="TreeGrafter"/>
</dbReference>